<dbReference type="Gene3D" id="3.40.50.12780">
    <property type="entry name" value="N-terminal domain of ligase-like"/>
    <property type="match status" value="1"/>
</dbReference>
<protein>
    <submittedName>
        <fullName evidence="5">AMP-dependent acyl-CoA synthetase</fullName>
    </submittedName>
</protein>
<dbReference type="InterPro" id="IPR042099">
    <property type="entry name" value="ANL_N_sf"/>
</dbReference>
<dbReference type="Gene3D" id="3.30.300.30">
    <property type="match status" value="1"/>
</dbReference>
<comment type="similarity">
    <text evidence="1">Belongs to the ATP-dependent AMP-binding enzyme family.</text>
</comment>
<dbReference type="InterPro" id="IPR000873">
    <property type="entry name" value="AMP-dep_synth/lig_dom"/>
</dbReference>
<evidence type="ECO:0000256" key="2">
    <source>
        <dbReference type="ARBA" id="ARBA00022598"/>
    </source>
</evidence>
<gene>
    <name evidence="5" type="ORF">GCM10009069_06870</name>
</gene>
<proteinExistence type="inferred from homology"/>
<dbReference type="SUPFAM" id="SSF56801">
    <property type="entry name" value="Acetyl-CoA synthetase-like"/>
    <property type="match status" value="1"/>
</dbReference>
<dbReference type="Proteomes" id="UP000634004">
    <property type="component" value="Unassembled WGS sequence"/>
</dbReference>
<feature type="domain" description="AMP-dependent synthetase/ligase" evidence="3">
    <location>
        <begin position="27"/>
        <end position="414"/>
    </location>
</feature>
<dbReference type="PANTHER" id="PTHR43201">
    <property type="entry name" value="ACYL-COA SYNTHETASE"/>
    <property type="match status" value="1"/>
</dbReference>
<evidence type="ECO:0000259" key="3">
    <source>
        <dbReference type="Pfam" id="PF00501"/>
    </source>
</evidence>
<dbReference type="CDD" id="cd04433">
    <property type="entry name" value="AFD_class_I"/>
    <property type="match status" value="1"/>
</dbReference>
<comment type="caution">
    <text evidence="5">The sequence shown here is derived from an EMBL/GenBank/DDBJ whole genome shotgun (WGS) entry which is preliminary data.</text>
</comment>
<accession>A0A8J3G1J1</accession>
<dbReference type="RefSeq" id="WP_189495435.1">
    <property type="nucleotide sequence ID" value="NZ_BMZH01000002.1"/>
</dbReference>
<dbReference type="GO" id="GO:0006631">
    <property type="term" value="P:fatty acid metabolic process"/>
    <property type="evidence" value="ECO:0007669"/>
    <property type="project" value="TreeGrafter"/>
</dbReference>
<dbReference type="InterPro" id="IPR045851">
    <property type="entry name" value="AMP-bd_C_sf"/>
</dbReference>
<keyword evidence="6" id="KW-1185">Reference proteome</keyword>
<feature type="domain" description="AMP-binding enzyme C-terminal" evidence="4">
    <location>
        <begin position="469"/>
        <end position="543"/>
    </location>
</feature>
<dbReference type="PROSITE" id="PS00455">
    <property type="entry name" value="AMP_BINDING"/>
    <property type="match status" value="1"/>
</dbReference>
<dbReference type="InterPro" id="IPR020845">
    <property type="entry name" value="AMP-binding_CS"/>
</dbReference>
<dbReference type="Pfam" id="PF00501">
    <property type="entry name" value="AMP-binding"/>
    <property type="match status" value="1"/>
</dbReference>
<sequence length="563" mass="61354">MILTSNDTVATYRANGWWGDSTVDDLFKAACANAPDSCALVDPLNRASIDGVEPRRLSWRELDEAVDGAAIALLRVGLSKDDRLVVQLPNTVDAVIIFLAASRLGLIISPIVMQYRQHEIQHIIENISPKAIITVDHFAGFDHRGQAQSIAGEAGGLTVLISEQVLRGGAQTDKRVLDAYLSKHAVDSAEILTICWTSGTESRSKGVPRCHSHWVLNAEVIVDATEMTSDDVLLNPFPLVNIGSIGGLVLPWLQLGAKLVLHHPFNIGIFLQQIQDEAVSYTIAPPAVLGALLKQPDLMESFDISSLRAVASGSAPLSPWLIETWKTDHNIEITNVFGSNEGSSLFSSPTSVPDPADRARYFPRFGARGVEWSSRSAEVMQSRLVDPKTEETISKPGQIGELRLGGATIFSGYWNSPDLNANAFDAQGYFKTGDLFEIAGEGTLSRYYSFVGRSKEIIVRGGVNISPAELDDLIVDHPKIREAATVGLPDDHLGERVAVAVVPRDDHTVDLSDISEWLESKGTAIFKRPEFIVILDSLPRNAMNKVPRDELRTEVTRRLAVSG</sequence>
<dbReference type="Pfam" id="PF13193">
    <property type="entry name" value="AMP-binding_C"/>
    <property type="match status" value="1"/>
</dbReference>
<reference evidence="5" key="1">
    <citation type="journal article" date="2014" name="Int. J. Syst. Evol. Microbiol.">
        <title>Complete genome sequence of Corynebacterium casei LMG S-19264T (=DSM 44701T), isolated from a smear-ripened cheese.</title>
        <authorList>
            <consortium name="US DOE Joint Genome Institute (JGI-PGF)"/>
            <person name="Walter F."/>
            <person name="Albersmeier A."/>
            <person name="Kalinowski J."/>
            <person name="Ruckert C."/>
        </authorList>
    </citation>
    <scope>NUCLEOTIDE SEQUENCE</scope>
    <source>
        <strain evidence="5">KCTC 32513</strain>
    </source>
</reference>
<organism evidence="5 6">
    <name type="scientific">Algimonas arctica</name>
    <dbReference type="NCBI Taxonomy" id="1479486"/>
    <lineage>
        <taxon>Bacteria</taxon>
        <taxon>Pseudomonadati</taxon>
        <taxon>Pseudomonadota</taxon>
        <taxon>Alphaproteobacteria</taxon>
        <taxon>Maricaulales</taxon>
        <taxon>Robiginitomaculaceae</taxon>
        <taxon>Algimonas</taxon>
    </lineage>
</organism>
<dbReference type="InterPro" id="IPR025110">
    <property type="entry name" value="AMP-bd_C"/>
</dbReference>
<evidence type="ECO:0000259" key="4">
    <source>
        <dbReference type="Pfam" id="PF13193"/>
    </source>
</evidence>
<evidence type="ECO:0000313" key="6">
    <source>
        <dbReference type="Proteomes" id="UP000634004"/>
    </source>
</evidence>
<name>A0A8J3G1J1_9PROT</name>
<evidence type="ECO:0000313" key="5">
    <source>
        <dbReference type="EMBL" id="GHA86289.1"/>
    </source>
</evidence>
<dbReference type="EMBL" id="BMZH01000002">
    <property type="protein sequence ID" value="GHA86289.1"/>
    <property type="molecule type" value="Genomic_DNA"/>
</dbReference>
<evidence type="ECO:0000256" key="1">
    <source>
        <dbReference type="ARBA" id="ARBA00006432"/>
    </source>
</evidence>
<dbReference type="PANTHER" id="PTHR43201:SF5">
    <property type="entry name" value="MEDIUM-CHAIN ACYL-COA LIGASE ACSF2, MITOCHONDRIAL"/>
    <property type="match status" value="1"/>
</dbReference>
<dbReference type="GO" id="GO:0031956">
    <property type="term" value="F:medium-chain fatty acid-CoA ligase activity"/>
    <property type="evidence" value="ECO:0007669"/>
    <property type="project" value="TreeGrafter"/>
</dbReference>
<keyword evidence="2" id="KW-0436">Ligase</keyword>
<dbReference type="AlphaFoldDB" id="A0A8J3G1J1"/>
<reference evidence="5" key="2">
    <citation type="submission" date="2020-09" db="EMBL/GenBank/DDBJ databases">
        <authorList>
            <person name="Sun Q."/>
            <person name="Kim S."/>
        </authorList>
    </citation>
    <scope>NUCLEOTIDE SEQUENCE</scope>
    <source>
        <strain evidence="5">KCTC 32513</strain>
    </source>
</reference>